<dbReference type="FunCoup" id="N1J5G1">
    <property type="interactions" value="38"/>
</dbReference>
<evidence type="ECO:0000256" key="4">
    <source>
        <dbReference type="ARBA" id="ARBA00012483"/>
    </source>
</evidence>
<evidence type="ECO:0000256" key="21">
    <source>
        <dbReference type="SAM" id="Phobius"/>
    </source>
</evidence>
<evidence type="ECO:0000313" key="24">
    <source>
        <dbReference type="EMBL" id="CCU75070.1"/>
    </source>
</evidence>
<dbReference type="GO" id="GO:0016567">
    <property type="term" value="P:protein ubiquitination"/>
    <property type="evidence" value="ECO:0007669"/>
    <property type="project" value="UniProtKB-UniPathway"/>
</dbReference>
<dbReference type="HOGENOM" id="CLU_010475_0_0_1"/>
<keyword evidence="9 19" id="KW-0863">Zinc-finger</keyword>
<feature type="transmembrane region" description="Helical" evidence="21">
    <location>
        <begin position="602"/>
        <end position="624"/>
    </location>
</feature>
<evidence type="ECO:0000256" key="19">
    <source>
        <dbReference type="PROSITE-ProRule" id="PRU00175"/>
    </source>
</evidence>
<comment type="function">
    <text evidence="14">Catalytic component of the DSC E3 ubiquitin ligase complex which is required for the srbA transcriptional activator proteolytic cleavage to release the soluble transcription factor from the membrane in low oxygen or sterol conditions. Required for growth during hypoxia and triazole drug susceptibility, as well as for virulence in a murine model of invasive pulmonary aspergillosis (IPA).</text>
</comment>
<evidence type="ECO:0000256" key="6">
    <source>
        <dbReference type="ARBA" id="ARBA00022692"/>
    </source>
</evidence>
<dbReference type="GO" id="GO:0012505">
    <property type="term" value="C:endomembrane system"/>
    <property type="evidence" value="ECO:0007669"/>
    <property type="project" value="UniProtKB-SubCell"/>
</dbReference>
<feature type="transmembrane region" description="Helical" evidence="21">
    <location>
        <begin position="694"/>
        <end position="715"/>
    </location>
</feature>
<dbReference type="PANTHER" id="PTHR22763:SF162">
    <property type="entry name" value="TRANSMEMBRANE E3 UBIQUITIN-PROTEIN LIGASE 1"/>
    <property type="match status" value="1"/>
</dbReference>
<evidence type="ECO:0000256" key="8">
    <source>
        <dbReference type="ARBA" id="ARBA00022729"/>
    </source>
</evidence>
<evidence type="ECO:0000313" key="25">
    <source>
        <dbReference type="Proteomes" id="UP000015441"/>
    </source>
</evidence>
<dbReference type="InterPro" id="IPR021319">
    <property type="entry name" value="DUF2921"/>
</dbReference>
<proteinExistence type="predicted"/>
<evidence type="ECO:0000256" key="17">
    <source>
        <dbReference type="ARBA" id="ARBA00077885"/>
    </source>
</evidence>
<dbReference type="EMBL" id="CAUH01000950">
    <property type="protein sequence ID" value="CCU75070.1"/>
    <property type="molecule type" value="Genomic_DNA"/>
</dbReference>
<accession>N1J5G1</accession>
<name>N1J5G1_BLUG1</name>
<keyword evidence="13 21" id="KW-0472">Membrane</keyword>
<evidence type="ECO:0000256" key="5">
    <source>
        <dbReference type="ARBA" id="ARBA00022679"/>
    </source>
</evidence>
<evidence type="ECO:0000256" key="2">
    <source>
        <dbReference type="ARBA" id="ARBA00004127"/>
    </source>
</evidence>
<evidence type="ECO:0000256" key="9">
    <source>
        <dbReference type="ARBA" id="ARBA00022771"/>
    </source>
</evidence>
<dbReference type="FunFam" id="3.30.40.10:FF:000626">
    <property type="entry name" value="Transmembrane ubiquitin ligase 1"/>
    <property type="match status" value="1"/>
</dbReference>
<feature type="domain" description="RING-type" evidence="23">
    <location>
        <begin position="786"/>
        <end position="846"/>
    </location>
</feature>
<comment type="subcellular location">
    <subcellularLocation>
        <location evidence="2">Endomembrane system</location>
        <topology evidence="2">Multi-pass membrane protein</topology>
    </subcellularLocation>
</comment>
<dbReference type="InterPro" id="IPR013083">
    <property type="entry name" value="Znf_RING/FYVE/PHD"/>
</dbReference>
<dbReference type="Pfam" id="PF13639">
    <property type="entry name" value="zf-RING_2"/>
    <property type="match status" value="1"/>
</dbReference>
<evidence type="ECO:0000256" key="22">
    <source>
        <dbReference type="SAM" id="SignalP"/>
    </source>
</evidence>
<comment type="subunit">
    <text evidence="15">Component of the DSC E3 ubiquitin ligase complex composed of dscA, dscB, dscC and dscD.</text>
</comment>
<evidence type="ECO:0000256" key="12">
    <source>
        <dbReference type="ARBA" id="ARBA00022989"/>
    </source>
</evidence>
<feature type="transmembrane region" description="Helical" evidence="21">
    <location>
        <begin position="443"/>
        <end position="465"/>
    </location>
</feature>
<organism evidence="24 25">
    <name type="scientific">Blumeria graminis f. sp. hordei (strain DH14)</name>
    <name type="common">Barley powdery mildew</name>
    <name type="synonym">Oidium monilioides f. sp. hordei</name>
    <dbReference type="NCBI Taxonomy" id="546991"/>
    <lineage>
        <taxon>Eukaryota</taxon>
        <taxon>Fungi</taxon>
        <taxon>Dikarya</taxon>
        <taxon>Ascomycota</taxon>
        <taxon>Pezizomycotina</taxon>
        <taxon>Leotiomycetes</taxon>
        <taxon>Erysiphales</taxon>
        <taxon>Erysiphaceae</taxon>
        <taxon>Blumeria</taxon>
        <taxon>Blumeria hordei</taxon>
    </lineage>
</organism>
<dbReference type="Proteomes" id="UP000015441">
    <property type="component" value="Unassembled WGS sequence"/>
</dbReference>
<feature type="transmembrane region" description="Helical" evidence="21">
    <location>
        <begin position="477"/>
        <end position="498"/>
    </location>
</feature>
<dbReference type="GO" id="GO:0044695">
    <property type="term" value="C:Dsc E3 ubiquitin ligase complex"/>
    <property type="evidence" value="ECO:0007669"/>
    <property type="project" value="TreeGrafter"/>
</dbReference>
<protein>
    <recommendedName>
        <fullName evidence="16">DSC E3 ubiquitin ligase complex subunit A</fullName>
        <ecNumber evidence="4">2.3.2.27</ecNumber>
    </recommendedName>
    <alternativeName>
        <fullName evidence="17">Defective for SREBP cleavage protein A</fullName>
    </alternativeName>
    <alternativeName>
        <fullName evidence="18">RING-type E3 ubiquitin transferase dscA</fullName>
    </alternativeName>
</protein>
<comment type="caution">
    <text evidence="24">The sequence shown here is derived from an EMBL/GenBank/DDBJ whole genome shotgun (WGS) entry which is preliminary data.</text>
</comment>
<feature type="transmembrane region" description="Helical" evidence="21">
    <location>
        <begin position="412"/>
        <end position="431"/>
    </location>
</feature>
<keyword evidence="5" id="KW-0808">Transferase</keyword>
<evidence type="ECO:0000259" key="23">
    <source>
        <dbReference type="PROSITE" id="PS50089"/>
    </source>
</evidence>
<dbReference type="GO" id="GO:0043161">
    <property type="term" value="P:proteasome-mediated ubiquitin-dependent protein catabolic process"/>
    <property type="evidence" value="ECO:0007669"/>
    <property type="project" value="TreeGrafter"/>
</dbReference>
<dbReference type="SUPFAM" id="SSF57850">
    <property type="entry name" value="RING/U-box"/>
    <property type="match status" value="1"/>
</dbReference>
<feature type="signal peptide" evidence="22">
    <location>
        <begin position="1"/>
        <end position="30"/>
    </location>
</feature>
<evidence type="ECO:0000256" key="14">
    <source>
        <dbReference type="ARBA" id="ARBA00056116"/>
    </source>
</evidence>
<dbReference type="GO" id="GO:0008270">
    <property type="term" value="F:zinc ion binding"/>
    <property type="evidence" value="ECO:0007669"/>
    <property type="project" value="UniProtKB-KW"/>
</dbReference>
<dbReference type="eggNOG" id="KOG0828">
    <property type="taxonomic scope" value="Eukaryota"/>
</dbReference>
<keyword evidence="6 21" id="KW-0812">Transmembrane</keyword>
<dbReference type="PANTHER" id="PTHR22763">
    <property type="entry name" value="RING ZINC FINGER PROTEIN"/>
    <property type="match status" value="1"/>
</dbReference>
<keyword evidence="7" id="KW-0479">Metal-binding</keyword>
<reference evidence="24 25" key="1">
    <citation type="journal article" date="2010" name="Science">
        <title>Genome expansion and gene loss in powdery mildew fungi reveal tradeoffs in extreme parasitism.</title>
        <authorList>
            <person name="Spanu P.D."/>
            <person name="Abbott J.C."/>
            <person name="Amselem J."/>
            <person name="Burgis T.A."/>
            <person name="Soanes D.M."/>
            <person name="Stueber K."/>
            <person name="Ver Loren van Themaat E."/>
            <person name="Brown J.K.M."/>
            <person name="Butcher S.A."/>
            <person name="Gurr S.J."/>
            <person name="Lebrun M.-H."/>
            <person name="Ridout C.J."/>
            <person name="Schulze-Lefert P."/>
            <person name="Talbot N.J."/>
            <person name="Ahmadinejad N."/>
            <person name="Ametz C."/>
            <person name="Barton G.R."/>
            <person name="Benjdia M."/>
            <person name="Bidzinski P."/>
            <person name="Bindschedler L.V."/>
            <person name="Both M."/>
            <person name="Brewer M.T."/>
            <person name="Cadle-Davidson L."/>
            <person name="Cadle-Davidson M.M."/>
            <person name="Collemare J."/>
            <person name="Cramer R."/>
            <person name="Frenkel O."/>
            <person name="Godfrey D."/>
            <person name="Harriman J."/>
            <person name="Hoede C."/>
            <person name="King B.C."/>
            <person name="Klages S."/>
            <person name="Kleemann J."/>
            <person name="Knoll D."/>
            <person name="Koti P.S."/>
            <person name="Kreplak J."/>
            <person name="Lopez-Ruiz F.J."/>
            <person name="Lu X."/>
            <person name="Maekawa T."/>
            <person name="Mahanil S."/>
            <person name="Micali C."/>
            <person name="Milgroom M.G."/>
            <person name="Montana G."/>
            <person name="Noir S."/>
            <person name="O'Connell R.J."/>
            <person name="Oberhaensli S."/>
            <person name="Parlange F."/>
            <person name="Pedersen C."/>
            <person name="Quesneville H."/>
            <person name="Reinhardt R."/>
            <person name="Rott M."/>
            <person name="Sacristan S."/>
            <person name="Schmidt S.M."/>
            <person name="Schoen M."/>
            <person name="Skamnioti P."/>
            <person name="Sommer H."/>
            <person name="Stephens A."/>
            <person name="Takahara H."/>
            <person name="Thordal-Christensen H."/>
            <person name="Vigouroux M."/>
            <person name="Wessling R."/>
            <person name="Wicker T."/>
            <person name="Panstruga R."/>
        </authorList>
    </citation>
    <scope>NUCLEOTIDE SEQUENCE [LARGE SCALE GENOMIC DNA]</scope>
    <source>
        <strain evidence="24">DH14</strain>
    </source>
</reference>
<dbReference type="SMART" id="SM00184">
    <property type="entry name" value="RING"/>
    <property type="match status" value="1"/>
</dbReference>
<keyword evidence="10" id="KW-0833">Ubl conjugation pathway</keyword>
<dbReference type="Pfam" id="PF11145">
    <property type="entry name" value="DUF2921"/>
    <property type="match status" value="2"/>
</dbReference>
<dbReference type="InterPro" id="IPR050731">
    <property type="entry name" value="HRD1_E3_ubiq-ligases"/>
</dbReference>
<dbReference type="Gene3D" id="3.30.40.10">
    <property type="entry name" value="Zinc/RING finger domain, C3HC4 (zinc finger)"/>
    <property type="match status" value="1"/>
</dbReference>
<dbReference type="AlphaFoldDB" id="N1J5G1"/>
<comment type="catalytic activity">
    <reaction evidence="1">
        <text>S-ubiquitinyl-[E2 ubiquitin-conjugating enzyme]-L-cysteine + [acceptor protein]-L-lysine = [E2 ubiquitin-conjugating enzyme]-L-cysteine + N(6)-ubiquitinyl-[acceptor protein]-L-lysine.</text>
        <dbReference type="EC" id="2.3.2.27"/>
    </reaction>
</comment>
<comment type="pathway">
    <text evidence="3">Protein modification; protein ubiquitination.</text>
</comment>
<evidence type="ECO:0000256" key="13">
    <source>
        <dbReference type="ARBA" id="ARBA00023136"/>
    </source>
</evidence>
<evidence type="ECO:0000256" key="16">
    <source>
        <dbReference type="ARBA" id="ARBA00071072"/>
    </source>
</evidence>
<dbReference type="UniPathway" id="UPA00143"/>
<evidence type="ECO:0000256" key="3">
    <source>
        <dbReference type="ARBA" id="ARBA00004906"/>
    </source>
</evidence>
<dbReference type="InterPro" id="IPR001841">
    <property type="entry name" value="Znf_RING"/>
</dbReference>
<evidence type="ECO:0000256" key="15">
    <source>
        <dbReference type="ARBA" id="ARBA00063126"/>
    </source>
</evidence>
<keyword evidence="11" id="KW-0862">Zinc</keyword>
<evidence type="ECO:0000256" key="10">
    <source>
        <dbReference type="ARBA" id="ARBA00022786"/>
    </source>
</evidence>
<keyword evidence="12 21" id="KW-1133">Transmembrane helix</keyword>
<feature type="compositionally biased region" description="Low complexity" evidence="20">
    <location>
        <begin position="520"/>
        <end position="530"/>
    </location>
</feature>
<sequence length="852" mass="95545">MPSVAPPRQDLARFILVLILIFFLCTSPDSSPGVTTSQNEKFDRILRSKASLSVLNSSRWLDFSPYGSRAEADNTTNYLNLTGFRKHDAYWGWRRLSAWKERCAKFSREAYDVKEKVEKPSKALYTNITGIVQGKWTRSEYDLASLDRPLFPGINLTNVAPSINWAFEEDVLWARNITGRSGRIRIRFEEKEGSEVEDGLTKTDQFSAGPIRETAATILLQDESNSGDGWEIRAHGVHWPLSGTLVLTTTSEKFAGIFGLPHLTHDPIQYASSQSFLNQVLGKTIGDSEKVSQAGYSSQWFAGVDTRSETTLQVPHCEFVIFVQVHPFTLGNTYSSFHKNPTVIASDIENELRTPSGAPIPMIPKLKVSTVILSPDCGFMLESKGPPVFALESGDHLVGEKQEVILRHIKSWLNLFALVIFGQILLLQAQSKETSTPSTVGRVSLYSISTMLFADASLFASLSLLSGTSPNLFPSALLVSFMSLMAVMLGIRLLNAIWNSQEPERRNRTRQIQTAAAAAATTPSSSQIIASHQHNTGSREATTPNIPTQPPQAELIIIPSDQDIDAEIFEDSLNTGSSLPTTNPNVSVTPVQQTQGISFATMYIRSILLLTVILLVTLTSNSWPIWLRKIYIQILSLIYLSFPSFQIYRNIQRNCRKALLWKFVIGQSICRLAPFAYFYMKDDKVFFAERDSKVFYILAGWLWLQCWVLAAQSVLGPRWGLPRSWYDEGWNYHPILREDNIEMAHLPIGLIKSRTPTSSVHLAAHFSSTEHSDVKGKDDNIRTVDCAICMQSMEVLVIAADDTTTSNGVSAMLERRRYMVTPCRHIFHSTCLEGWMRFRLQCPICRENLPHL</sequence>
<evidence type="ECO:0000256" key="18">
    <source>
        <dbReference type="ARBA" id="ARBA00082128"/>
    </source>
</evidence>
<dbReference type="OrthoDB" id="9984778at2759"/>
<feature type="region of interest" description="Disordered" evidence="20">
    <location>
        <begin position="520"/>
        <end position="550"/>
    </location>
</feature>
<evidence type="ECO:0000256" key="1">
    <source>
        <dbReference type="ARBA" id="ARBA00000900"/>
    </source>
</evidence>
<dbReference type="EC" id="2.3.2.27" evidence="4"/>
<feature type="compositionally biased region" description="Polar residues" evidence="20">
    <location>
        <begin position="532"/>
        <end position="546"/>
    </location>
</feature>
<keyword evidence="8 22" id="KW-0732">Signal</keyword>
<dbReference type="PROSITE" id="PS50089">
    <property type="entry name" value="ZF_RING_2"/>
    <property type="match status" value="1"/>
</dbReference>
<evidence type="ECO:0000256" key="20">
    <source>
        <dbReference type="SAM" id="MobiDB-lite"/>
    </source>
</evidence>
<feature type="chain" id="PRO_5004106571" description="DSC E3 ubiquitin ligase complex subunit A" evidence="22">
    <location>
        <begin position="31"/>
        <end position="852"/>
    </location>
</feature>
<evidence type="ECO:0000256" key="7">
    <source>
        <dbReference type="ARBA" id="ARBA00022723"/>
    </source>
</evidence>
<gene>
    <name evidence="24" type="ORF">BGHDH14_bgh06673</name>
</gene>
<feature type="transmembrane region" description="Helical" evidence="21">
    <location>
        <begin position="630"/>
        <end position="648"/>
    </location>
</feature>
<evidence type="ECO:0000256" key="11">
    <source>
        <dbReference type="ARBA" id="ARBA00022833"/>
    </source>
</evidence>
<dbReference type="GO" id="GO:0061630">
    <property type="term" value="F:ubiquitin protein ligase activity"/>
    <property type="evidence" value="ECO:0007669"/>
    <property type="project" value="UniProtKB-EC"/>
</dbReference>
<dbReference type="STRING" id="546991.N1J5G1"/>
<keyword evidence="25" id="KW-1185">Reference proteome</keyword>
<dbReference type="InParanoid" id="N1J5G1"/>